<dbReference type="EMBL" id="QXQB01000001">
    <property type="protein sequence ID" value="RJX41092.1"/>
    <property type="molecule type" value="Genomic_DNA"/>
</dbReference>
<keyword evidence="1" id="KW-0812">Transmembrane</keyword>
<keyword evidence="1" id="KW-0472">Membrane</keyword>
<feature type="transmembrane region" description="Helical" evidence="1">
    <location>
        <begin position="36"/>
        <end position="53"/>
    </location>
</feature>
<feature type="transmembrane region" description="Helical" evidence="1">
    <location>
        <begin position="12"/>
        <end position="29"/>
    </location>
</feature>
<dbReference type="Proteomes" id="UP000267798">
    <property type="component" value="Unassembled WGS sequence"/>
</dbReference>
<evidence type="ECO:0000313" key="3">
    <source>
        <dbReference type="Proteomes" id="UP000267798"/>
    </source>
</evidence>
<accession>A0A3A6PH02</accession>
<keyword evidence="3" id="KW-1185">Reference proteome</keyword>
<evidence type="ECO:0000256" key="1">
    <source>
        <dbReference type="SAM" id="Phobius"/>
    </source>
</evidence>
<feature type="transmembrane region" description="Helical" evidence="1">
    <location>
        <begin position="86"/>
        <end position="111"/>
    </location>
</feature>
<keyword evidence="1" id="KW-1133">Transmembrane helix</keyword>
<comment type="caution">
    <text evidence="2">The sequence shown here is derived from an EMBL/GenBank/DDBJ whole genome shotgun (WGS) entry which is preliminary data.</text>
</comment>
<evidence type="ECO:0000313" key="2">
    <source>
        <dbReference type="EMBL" id="RJX41092.1"/>
    </source>
</evidence>
<feature type="transmembrane region" description="Helical" evidence="1">
    <location>
        <begin position="184"/>
        <end position="202"/>
    </location>
</feature>
<proteinExistence type="predicted"/>
<gene>
    <name evidence="2" type="ORF">D3P09_03540</name>
</gene>
<dbReference type="AlphaFoldDB" id="A0A3A6PH02"/>
<sequence length="208" mass="23563">MVDVWDTTLSMLFAALEGFAVYALMLYVFRFDLKNYIWHALVIVTLSNLQGHFMSGTELSYTSPLINIVFSVLFMRFVVQLPLIGALASVIIGYFGYALLQFLVIIVMFGSLEGLNDANLTRWQVQLITGVIGIVFARLLYKFGIGFTNDFDKFKFPLEKQIITVLAVLFSIGLSVVLYSENLIAAGIFFMVAMFIFVYYAMRKEAEE</sequence>
<name>A0A3A6PH02_9BACL</name>
<feature type="transmembrane region" description="Helical" evidence="1">
    <location>
        <begin position="162"/>
        <end position="178"/>
    </location>
</feature>
<protein>
    <submittedName>
        <fullName evidence="2">Uncharacterized protein</fullName>
    </submittedName>
</protein>
<organism evidence="2 3">
    <name type="scientific">Paenibacillus pinisoli</name>
    <dbReference type="NCBI Taxonomy" id="1276110"/>
    <lineage>
        <taxon>Bacteria</taxon>
        <taxon>Bacillati</taxon>
        <taxon>Bacillota</taxon>
        <taxon>Bacilli</taxon>
        <taxon>Bacillales</taxon>
        <taxon>Paenibacillaceae</taxon>
        <taxon>Paenibacillus</taxon>
    </lineage>
</organism>
<feature type="transmembrane region" description="Helical" evidence="1">
    <location>
        <begin position="123"/>
        <end position="141"/>
    </location>
</feature>
<reference evidence="2 3" key="1">
    <citation type="submission" date="2018-09" db="EMBL/GenBank/DDBJ databases">
        <title>Paenibacillus aracenensis nov. sp. isolated from a cave in southern Spain.</title>
        <authorList>
            <person name="Jurado V."/>
            <person name="Gutierrez-Patricio S."/>
            <person name="Gonzalez-Pimentel J.L."/>
            <person name="Miller A.Z."/>
            <person name="Laiz L."/>
            <person name="Saiz-Jimenez C."/>
        </authorList>
    </citation>
    <scope>NUCLEOTIDE SEQUENCE [LARGE SCALE GENOMIC DNA]</scope>
    <source>
        <strain evidence="2 3">JCM 19203</strain>
    </source>
</reference>
<feature type="transmembrane region" description="Helical" evidence="1">
    <location>
        <begin position="59"/>
        <end position="79"/>
    </location>
</feature>